<dbReference type="PaxDb" id="3708-A0A078FHM3"/>
<protein>
    <submittedName>
        <fullName evidence="2">BnaC07g13340D protein</fullName>
    </submittedName>
</protein>
<dbReference type="Proteomes" id="UP000028999">
    <property type="component" value="Unassembled WGS sequence"/>
</dbReference>
<dbReference type="PANTHER" id="PTHR37702">
    <property type="entry name" value="PROLINE-RICH FAMILY PROTEIN"/>
    <property type="match status" value="1"/>
</dbReference>
<feature type="region of interest" description="Disordered" evidence="1">
    <location>
        <begin position="1"/>
        <end position="74"/>
    </location>
</feature>
<organism evidence="2 3">
    <name type="scientific">Brassica napus</name>
    <name type="common">Rape</name>
    <dbReference type="NCBI Taxonomy" id="3708"/>
    <lineage>
        <taxon>Eukaryota</taxon>
        <taxon>Viridiplantae</taxon>
        <taxon>Streptophyta</taxon>
        <taxon>Embryophyta</taxon>
        <taxon>Tracheophyta</taxon>
        <taxon>Spermatophyta</taxon>
        <taxon>Magnoliopsida</taxon>
        <taxon>eudicotyledons</taxon>
        <taxon>Gunneridae</taxon>
        <taxon>Pentapetalae</taxon>
        <taxon>rosids</taxon>
        <taxon>malvids</taxon>
        <taxon>Brassicales</taxon>
        <taxon>Brassicaceae</taxon>
        <taxon>Brassiceae</taxon>
        <taxon>Brassica</taxon>
    </lineage>
</organism>
<dbReference type="OMA" id="RSRGKSC"/>
<gene>
    <name evidence="2" type="primary">BnaC07g13340D</name>
    <name evidence="2" type="ORF">GSBRNA2T00061810001</name>
</gene>
<accession>A0A078FHM3</accession>
<proteinExistence type="predicted"/>
<dbReference type="EMBL" id="LK032023">
    <property type="protein sequence ID" value="CDY12494.1"/>
    <property type="molecule type" value="Genomic_DNA"/>
</dbReference>
<evidence type="ECO:0000313" key="3">
    <source>
        <dbReference type="Proteomes" id="UP000028999"/>
    </source>
</evidence>
<dbReference type="Gramene" id="CDY12494">
    <property type="protein sequence ID" value="CDY12494"/>
    <property type="gene ID" value="GSBRNA2T00061810001"/>
</dbReference>
<sequence>MLTKEGNTNNNNKTKEVNPGSQPTIRGGSSTPPATQSPPYPSPAFYYPSPAENLPNYPSPASEGEGGGSFYGPPPPDAILPYFPYYFRNPSSDGPNVVVSTHVGSRDIDGDDRSRGKSCGCWSSGNFW</sequence>
<evidence type="ECO:0000256" key="1">
    <source>
        <dbReference type="SAM" id="MobiDB-lite"/>
    </source>
</evidence>
<name>A0A078FHM3_BRANA</name>
<keyword evidence="3" id="KW-1185">Reference proteome</keyword>
<dbReference type="PANTHER" id="PTHR37702:SF17">
    <property type="entry name" value="TRANSMEMBRANE PROTEIN"/>
    <property type="match status" value="1"/>
</dbReference>
<feature type="compositionally biased region" description="Basic and acidic residues" evidence="1">
    <location>
        <begin position="104"/>
        <end position="115"/>
    </location>
</feature>
<feature type="compositionally biased region" description="Low complexity" evidence="1">
    <location>
        <begin position="1"/>
        <end position="12"/>
    </location>
</feature>
<dbReference type="STRING" id="3708.A0A078FHM3"/>
<reference evidence="2 3" key="1">
    <citation type="journal article" date="2014" name="Science">
        <title>Plant genetics. Early allopolyploid evolution in the post-Neolithic Brassica napus oilseed genome.</title>
        <authorList>
            <person name="Chalhoub B."/>
            <person name="Denoeud F."/>
            <person name="Liu S."/>
            <person name="Parkin I.A."/>
            <person name="Tang H."/>
            <person name="Wang X."/>
            <person name="Chiquet J."/>
            <person name="Belcram H."/>
            <person name="Tong C."/>
            <person name="Samans B."/>
            <person name="Correa M."/>
            <person name="Da Silva C."/>
            <person name="Just J."/>
            <person name="Falentin C."/>
            <person name="Koh C.S."/>
            <person name="Le Clainche I."/>
            <person name="Bernard M."/>
            <person name="Bento P."/>
            <person name="Noel B."/>
            <person name="Labadie K."/>
            <person name="Alberti A."/>
            <person name="Charles M."/>
            <person name="Arnaud D."/>
            <person name="Guo H."/>
            <person name="Daviaud C."/>
            <person name="Alamery S."/>
            <person name="Jabbari K."/>
            <person name="Zhao M."/>
            <person name="Edger P.P."/>
            <person name="Chelaifa H."/>
            <person name="Tack D."/>
            <person name="Lassalle G."/>
            <person name="Mestiri I."/>
            <person name="Schnel N."/>
            <person name="Le Paslier M.C."/>
            <person name="Fan G."/>
            <person name="Renault V."/>
            <person name="Bayer P.E."/>
            <person name="Golicz A.A."/>
            <person name="Manoli S."/>
            <person name="Lee T.H."/>
            <person name="Thi V.H."/>
            <person name="Chalabi S."/>
            <person name="Hu Q."/>
            <person name="Fan C."/>
            <person name="Tollenaere R."/>
            <person name="Lu Y."/>
            <person name="Battail C."/>
            <person name="Shen J."/>
            <person name="Sidebottom C.H."/>
            <person name="Wang X."/>
            <person name="Canaguier A."/>
            <person name="Chauveau A."/>
            <person name="Berard A."/>
            <person name="Deniot G."/>
            <person name="Guan M."/>
            <person name="Liu Z."/>
            <person name="Sun F."/>
            <person name="Lim Y.P."/>
            <person name="Lyons E."/>
            <person name="Town C.D."/>
            <person name="Bancroft I."/>
            <person name="Wang X."/>
            <person name="Meng J."/>
            <person name="Ma J."/>
            <person name="Pires J.C."/>
            <person name="King G.J."/>
            <person name="Brunel D."/>
            <person name="Delourme R."/>
            <person name="Renard M."/>
            <person name="Aury J.M."/>
            <person name="Adams K.L."/>
            <person name="Batley J."/>
            <person name="Snowdon R.J."/>
            <person name="Tost J."/>
            <person name="Edwards D."/>
            <person name="Zhou Y."/>
            <person name="Hua W."/>
            <person name="Sharpe A.G."/>
            <person name="Paterson A.H."/>
            <person name="Guan C."/>
            <person name="Wincker P."/>
        </authorList>
    </citation>
    <scope>NUCLEOTIDE SEQUENCE [LARGE SCALE GENOMIC DNA]</scope>
    <source>
        <strain evidence="3">cv. Darmor-bzh</strain>
    </source>
</reference>
<feature type="compositionally biased region" description="Polar residues" evidence="1">
    <location>
        <begin position="19"/>
        <end position="28"/>
    </location>
</feature>
<dbReference type="AlphaFoldDB" id="A0A078FHM3"/>
<feature type="region of interest" description="Disordered" evidence="1">
    <location>
        <begin position="98"/>
        <end position="119"/>
    </location>
</feature>
<evidence type="ECO:0000313" key="2">
    <source>
        <dbReference type="EMBL" id="CDY12494.1"/>
    </source>
</evidence>